<keyword evidence="1" id="KW-0812">Transmembrane</keyword>
<keyword evidence="1" id="KW-1133">Transmembrane helix</keyword>
<keyword evidence="1" id="KW-0472">Membrane</keyword>
<name>A0ABQ5X9B2_9GAMM</name>
<evidence type="ECO:0000313" key="2">
    <source>
        <dbReference type="EMBL" id="GLQ88256.1"/>
    </source>
</evidence>
<sequence>MKTPEEFAEAMKGKGTYTQRRQDAPFVLSGATPKKPHNISWPEISNVEQAVQASNMGASAAIIIAAVNAIVATISIVKHTNIVGVNGAGYVDATLFALCAWGIYRRSKLAAIAGLALFATEKVYQFATQPKALLGLGLALCLMLFLISGVRGTFGYHRFTSKDTLKDVEPKV</sequence>
<organism evidence="2 3">
    <name type="scientific">Dyella flagellata</name>
    <dbReference type="NCBI Taxonomy" id="1867833"/>
    <lineage>
        <taxon>Bacteria</taxon>
        <taxon>Pseudomonadati</taxon>
        <taxon>Pseudomonadota</taxon>
        <taxon>Gammaproteobacteria</taxon>
        <taxon>Lysobacterales</taxon>
        <taxon>Rhodanobacteraceae</taxon>
        <taxon>Dyella</taxon>
    </lineage>
</organism>
<feature type="transmembrane region" description="Helical" evidence="1">
    <location>
        <begin position="58"/>
        <end position="77"/>
    </location>
</feature>
<proteinExistence type="predicted"/>
<dbReference type="EMBL" id="BSOA01000015">
    <property type="protein sequence ID" value="GLQ88256.1"/>
    <property type="molecule type" value="Genomic_DNA"/>
</dbReference>
<dbReference type="Proteomes" id="UP001156627">
    <property type="component" value="Unassembled WGS sequence"/>
</dbReference>
<feature type="transmembrane region" description="Helical" evidence="1">
    <location>
        <begin position="83"/>
        <end position="104"/>
    </location>
</feature>
<keyword evidence="3" id="KW-1185">Reference proteome</keyword>
<accession>A0ABQ5X9B2</accession>
<feature type="transmembrane region" description="Helical" evidence="1">
    <location>
        <begin position="133"/>
        <end position="154"/>
    </location>
</feature>
<evidence type="ECO:0000256" key="1">
    <source>
        <dbReference type="SAM" id="Phobius"/>
    </source>
</evidence>
<protein>
    <submittedName>
        <fullName evidence="2">Uncharacterized protein</fullName>
    </submittedName>
</protein>
<dbReference type="RefSeq" id="WP_284331702.1">
    <property type="nucleotide sequence ID" value="NZ_BSOA01000015.1"/>
</dbReference>
<evidence type="ECO:0000313" key="3">
    <source>
        <dbReference type="Proteomes" id="UP001156627"/>
    </source>
</evidence>
<gene>
    <name evidence="2" type="ORF">GCM10007898_18250</name>
</gene>
<reference evidence="3" key="1">
    <citation type="journal article" date="2019" name="Int. J. Syst. Evol. Microbiol.">
        <title>The Global Catalogue of Microorganisms (GCM) 10K type strain sequencing project: providing services to taxonomists for standard genome sequencing and annotation.</title>
        <authorList>
            <consortium name="The Broad Institute Genomics Platform"/>
            <consortium name="The Broad Institute Genome Sequencing Center for Infectious Disease"/>
            <person name="Wu L."/>
            <person name="Ma J."/>
        </authorList>
    </citation>
    <scope>NUCLEOTIDE SEQUENCE [LARGE SCALE GENOMIC DNA]</scope>
    <source>
        <strain evidence="3">NBRC 111981</strain>
    </source>
</reference>
<comment type="caution">
    <text evidence="2">The sequence shown here is derived from an EMBL/GenBank/DDBJ whole genome shotgun (WGS) entry which is preliminary data.</text>
</comment>